<feature type="domain" description="HTH gntR-type" evidence="7">
    <location>
        <begin position="1"/>
        <end position="68"/>
    </location>
</feature>
<dbReference type="SUPFAM" id="SSF53383">
    <property type="entry name" value="PLP-dependent transferases"/>
    <property type="match status" value="1"/>
</dbReference>
<evidence type="ECO:0000256" key="6">
    <source>
        <dbReference type="ARBA" id="ARBA00023163"/>
    </source>
</evidence>
<gene>
    <name evidence="8" type="ORF">HED35_06425</name>
</gene>
<dbReference type="Gene3D" id="1.10.10.10">
    <property type="entry name" value="Winged helix-like DNA-binding domain superfamily/Winged helix DNA-binding domain"/>
    <property type="match status" value="1"/>
</dbReference>
<comment type="similarity">
    <text evidence="1">In the C-terminal section; belongs to the class-I pyridoxal-phosphate-dependent aminotransferase family.</text>
</comment>
<comment type="caution">
    <text evidence="8">The sequence shown here is derived from an EMBL/GenBank/DDBJ whole genome shotgun (WGS) entry which is preliminary data.</text>
</comment>
<dbReference type="PANTHER" id="PTHR46577:SF1">
    <property type="entry name" value="HTH-TYPE TRANSCRIPTIONAL REGULATORY PROTEIN GABR"/>
    <property type="match status" value="1"/>
</dbReference>
<keyword evidence="4" id="KW-0805">Transcription regulation</keyword>
<reference evidence="8 9" key="1">
    <citation type="submission" date="2020-03" db="EMBL/GenBank/DDBJ databases">
        <title>Bacterial samples isolated from urine from healthy bovine heifers (Gyr breed).</title>
        <authorList>
            <person name="Giannattasio-Ferraz S."/>
            <person name="Maskeri L."/>
            <person name="Penido A."/>
            <person name="Barbosa-Stancioli E.F."/>
            <person name="Putonti C."/>
        </authorList>
    </citation>
    <scope>NUCLEOTIDE SEQUENCE [LARGE SCALE GENOMIC DNA]</scope>
    <source>
        <strain evidence="8 9">UFMG-H7</strain>
    </source>
</reference>
<dbReference type="CDD" id="cd00609">
    <property type="entry name" value="AAT_like"/>
    <property type="match status" value="1"/>
</dbReference>
<dbReference type="PANTHER" id="PTHR46577">
    <property type="entry name" value="HTH-TYPE TRANSCRIPTIONAL REGULATORY PROTEIN GABR"/>
    <property type="match status" value="1"/>
</dbReference>
<dbReference type="GO" id="GO:0003677">
    <property type="term" value="F:DNA binding"/>
    <property type="evidence" value="ECO:0007669"/>
    <property type="project" value="UniProtKB-KW"/>
</dbReference>
<dbReference type="EMBL" id="JAAVMB010000006">
    <property type="protein sequence ID" value="NKC67716.1"/>
    <property type="molecule type" value="Genomic_DNA"/>
</dbReference>
<sequence>MKYIQIYQELRCNIQNDIYQEGEKLPSLRQLSKTYQVSLDTIKKAISLLEEEHLIYPKDRSGFYVLQKEKIKPENTLTTTIDFGSSRSNAVSFPYSDFLLCLKKATENYKEEFFKYGQSQGLPELIQTLKKWFEKNQLFIKEENLFITTGIQQALFILSKLTFPNQKETILIELPSYHLMLDLLELEKIPFLTIERNENGLDWELLETYFRDNDIKFFYTTPRISSPLGLSFSEIEKKRLLKLANQYDVYLVEDDYLGDFISTTTNLPLHFYDTNERVIYLKSFSKIMFPGLRIGACLLPSILREAFIKYRTILEVDSSMFSQAALNLYIKTGMFDEHIKDTRLIQLSRDQAFINQGKKTPELFDLSLFETGKSFITLPRDVSTALFENYLQEENIKLEDIGRHIPNNYKCKNKIYTIELLQLTPTQITKGIAAIQNVYQKSKRKLSN</sequence>
<dbReference type="GO" id="GO:0030170">
    <property type="term" value="F:pyridoxal phosphate binding"/>
    <property type="evidence" value="ECO:0007669"/>
    <property type="project" value="InterPro"/>
</dbReference>
<accession>A0A7X6I2S8</accession>
<dbReference type="GO" id="GO:0008483">
    <property type="term" value="F:transaminase activity"/>
    <property type="evidence" value="ECO:0007669"/>
    <property type="project" value="UniProtKB-KW"/>
</dbReference>
<keyword evidence="8" id="KW-0808">Transferase</keyword>
<dbReference type="CDD" id="cd07377">
    <property type="entry name" value="WHTH_GntR"/>
    <property type="match status" value="1"/>
</dbReference>
<dbReference type="InterPro" id="IPR051446">
    <property type="entry name" value="HTH_trans_reg/aminotransferase"/>
</dbReference>
<dbReference type="InterPro" id="IPR036388">
    <property type="entry name" value="WH-like_DNA-bd_sf"/>
</dbReference>
<dbReference type="InterPro" id="IPR036390">
    <property type="entry name" value="WH_DNA-bd_sf"/>
</dbReference>
<dbReference type="AlphaFoldDB" id="A0A7X6I2S8"/>
<evidence type="ECO:0000256" key="1">
    <source>
        <dbReference type="ARBA" id="ARBA00005384"/>
    </source>
</evidence>
<organism evidence="8 9">
    <name type="scientific">Vagococcus fluvialis</name>
    <dbReference type="NCBI Taxonomy" id="2738"/>
    <lineage>
        <taxon>Bacteria</taxon>
        <taxon>Bacillati</taxon>
        <taxon>Bacillota</taxon>
        <taxon>Bacilli</taxon>
        <taxon>Lactobacillales</taxon>
        <taxon>Enterococcaceae</taxon>
        <taxon>Vagococcus</taxon>
    </lineage>
</organism>
<dbReference type="Pfam" id="PF00392">
    <property type="entry name" value="GntR"/>
    <property type="match status" value="1"/>
</dbReference>
<dbReference type="InterPro" id="IPR004839">
    <property type="entry name" value="Aminotransferase_I/II_large"/>
</dbReference>
<name>A0A7X6I2S8_9ENTE</name>
<dbReference type="InterPro" id="IPR015424">
    <property type="entry name" value="PyrdxlP-dep_Trfase"/>
</dbReference>
<keyword evidence="5" id="KW-0238">DNA-binding</keyword>
<evidence type="ECO:0000256" key="4">
    <source>
        <dbReference type="ARBA" id="ARBA00023015"/>
    </source>
</evidence>
<dbReference type="PROSITE" id="PS50949">
    <property type="entry name" value="HTH_GNTR"/>
    <property type="match status" value="1"/>
</dbReference>
<keyword evidence="3" id="KW-0663">Pyridoxal phosphate</keyword>
<dbReference type="Gene3D" id="3.40.640.10">
    <property type="entry name" value="Type I PLP-dependent aspartate aminotransferase-like (Major domain)"/>
    <property type="match status" value="1"/>
</dbReference>
<dbReference type="SUPFAM" id="SSF46785">
    <property type="entry name" value="Winged helix' DNA-binding domain"/>
    <property type="match status" value="1"/>
</dbReference>
<dbReference type="RefSeq" id="WP_167806851.1">
    <property type="nucleotide sequence ID" value="NZ_JAAVMB010000006.1"/>
</dbReference>
<evidence type="ECO:0000259" key="7">
    <source>
        <dbReference type="PROSITE" id="PS50949"/>
    </source>
</evidence>
<keyword evidence="6" id="KW-0804">Transcription</keyword>
<evidence type="ECO:0000256" key="5">
    <source>
        <dbReference type="ARBA" id="ARBA00023125"/>
    </source>
</evidence>
<dbReference type="InterPro" id="IPR000524">
    <property type="entry name" value="Tscrpt_reg_HTH_GntR"/>
</dbReference>
<dbReference type="Proteomes" id="UP000521358">
    <property type="component" value="Unassembled WGS sequence"/>
</dbReference>
<dbReference type="InterPro" id="IPR015421">
    <property type="entry name" value="PyrdxlP-dep_Trfase_major"/>
</dbReference>
<evidence type="ECO:0000313" key="8">
    <source>
        <dbReference type="EMBL" id="NKC67716.1"/>
    </source>
</evidence>
<keyword evidence="2 8" id="KW-0032">Aminotransferase</keyword>
<protein>
    <submittedName>
        <fullName evidence="8">PLP-dependent aminotransferase family protein</fullName>
    </submittedName>
</protein>
<dbReference type="GO" id="GO:0003700">
    <property type="term" value="F:DNA-binding transcription factor activity"/>
    <property type="evidence" value="ECO:0007669"/>
    <property type="project" value="InterPro"/>
</dbReference>
<dbReference type="SMART" id="SM00345">
    <property type="entry name" value="HTH_GNTR"/>
    <property type="match status" value="1"/>
</dbReference>
<evidence type="ECO:0000313" key="9">
    <source>
        <dbReference type="Proteomes" id="UP000521358"/>
    </source>
</evidence>
<evidence type="ECO:0000256" key="2">
    <source>
        <dbReference type="ARBA" id="ARBA00022576"/>
    </source>
</evidence>
<proteinExistence type="inferred from homology"/>
<dbReference type="Pfam" id="PF00155">
    <property type="entry name" value="Aminotran_1_2"/>
    <property type="match status" value="1"/>
</dbReference>
<evidence type="ECO:0000256" key="3">
    <source>
        <dbReference type="ARBA" id="ARBA00022898"/>
    </source>
</evidence>